<comment type="caution">
    <text evidence="1">The sequence shown here is derived from an EMBL/GenBank/DDBJ whole genome shotgun (WGS) entry which is preliminary data.</text>
</comment>
<reference evidence="1" key="1">
    <citation type="journal article" date="2014" name="Front. Microbiol.">
        <title>High frequency of phylogenetically diverse reductive dehalogenase-homologous genes in deep subseafloor sedimentary metagenomes.</title>
        <authorList>
            <person name="Kawai M."/>
            <person name="Futagami T."/>
            <person name="Toyoda A."/>
            <person name="Takaki Y."/>
            <person name="Nishi S."/>
            <person name="Hori S."/>
            <person name="Arai W."/>
            <person name="Tsubouchi T."/>
            <person name="Morono Y."/>
            <person name="Uchiyama I."/>
            <person name="Ito T."/>
            <person name="Fujiyama A."/>
            <person name="Inagaki F."/>
            <person name="Takami H."/>
        </authorList>
    </citation>
    <scope>NUCLEOTIDE SEQUENCE</scope>
    <source>
        <strain evidence="1">Expedition CK06-06</strain>
    </source>
</reference>
<evidence type="ECO:0000313" key="1">
    <source>
        <dbReference type="EMBL" id="GAI85709.1"/>
    </source>
</evidence>
<dbReference type="AlphaFoldDB" id="X1U070"/>
<organism evidence="1">
    <name type="scientific">marine sediment metagenome</name>
    <dbReference type="NCBI Taxonomy" id="412755"/>
    <lineage>
        <taxon>unclassified sequences</taxon>
        <taxon>metagenomes</taxon>
        <taxon>ecological metagenomes</taxon>
    </lineage>
</organism>
<sequence length="117" mass="12749">MGSAYDMPVPGKYLGRYVFRGAFDQSSTAINGDRHRIPIFDGRYDTGFVVREFAVWGLDTECHGTLRTEGFPLGAVSNDRNVRAMMNANNNVQLAWASSPSSGVGPISNSVIDPSYV</sequence>
<dbReference type="EMBL" id="BARW01011277">
    <property type="protein sequence ID" value="GAI85709.1"/>
    <property type="molecule type" value="Genomic_DNA"/>
</dbReference>
<name>X1U070_9ZZZZ</name>
<accession>X1U070</accession>
<feature type="non-terminal residue" evidence="1">
    <location>
        <position position="117"/>
    </location>
</feature>
<proteinExistence type="predicted"/>
<protein>
    <submittedName>
        <fullName evidence="1">Uncharacterized protein</fullName>
    </submittedName>
</protein>
<gene>
    <name evidence="1" type="ORF">S12H4_21809</name>
</gene>